<dbReference type="Proteomes" id="UP001596989">
    <property type="component" value="Unassembled WGS sequence"/>
</dbReference>
<dbReference type="SUPFAM" id="SSF53098">
    <property type="entry name" value="Ribonuclease H-like"/>
    <property type="match status" value="1"/>
</dbReference>
<dbReference type="SUPFAM" id="SSF48452">
    <property type="entry name" value="TPR-like"/>
    <property type="match status" value="1"/>
</dbReference>
<feature type="coiled-coil region" evidence="1">
    <location>
        <begin position="422"/>
        <end position="449"/>
    </location>
</feature>
<protein>
    <submittedName>
        <fullName evidence="4">Ribonuclease H-like domain-containing protein</fullName>
    </submittedName>
</protein>
<dbReference type="InterPro" id="IPR038720">
    <property type="entry name" value="YprB_RNase_H-like_dom"/>
</dbReference>
<keyword evidence="1" id="KW-0175">Coiled coil</keyword>
<dbReference type="InterPro" id="IPR036397">
    <property type="entry name" value="RNaseH_sf"/>
</dbReference>
<reference evidence="5" key="1">
    <citation type="journal article" date="2019" name="Int. J. Syst. Evol. Microbiol.">
        <title>The Global Catalogue of Microorganisms (GCM) 10K type strain sequencing project: providing services to taxonomists for standard genome sequencing and annotation.</title>
        <authorList>
            <consortium name="The Broad Institute Genomics Platform"/>
            <consortium name="The Broad Institute Genome Sequencing Center for Infectious Disease"/>
            <person name="Wu L."/>
            <person name="Ma J."/>
        </authorList>
    </citation>
    <scope>NUCLEOTIDE SEQUENCE [LARGE SCALE GENOMIC DNA]</scope>
    <source>
        <strain evidence="5">CCUG 59129</strain>
    </source>
</reference>
<dbReference type="EMBL" id="JBHTJZ010000005">
    <property type="protein sequence ID" value="MFD0958946.1"/>
    <property type="molecule type" value="Genomic_DNA"/>
</dbReference>
<evidence type="ECO:0000313" key="4">
    <source>
        <dbReference type="EMBL" id="MFD0958946.1"/>
    </source>
</evidence>
<dbReference type="InterPro" id="IPR012337">
    <property type="entry name" value="RNaseH-like_sf"/>
</dbReference>
<evidence type="ECO:0000256" key="1">
    <source>
        <dbReference type="SAM" id="Coils"/>
    </source>
</evidence>
<feature type="compositionally biased region" description="Basic and acidic residues" evidence="2">
    <location>
        <begin position="1"/>
        <end position="17"/>
    </location>
</feature>
<keyword evidence="5" id="KW-1185">Reference proteome</keyword>
<evidence type="ECO:0000259" key="3">
    <source>
        <dbReference type="Pfam" id="PF13482"/>
    </source>
</evidence>
<comment type="caution">
    <text evidence="4">The sequence shown here is derived from an EMBL/GenBank/DDBJ whole genome shotgun (WGS) entry which is preliminary data.</text>
</comment>
<dbReference type="PANTHER" id="PTHR38462:SF1">
    <property type="entry name" value="YPRB RIBONUCLEASE H-LIKE DOMAIN-CONTAINING PROTEIN"/>
    <property type="match status" value="1"/>
</dbReference>
<evidence type="ECO:0000256" key="2">
    <source>
        <dbReference type="SAM" id="MobiDB-lite"/>
    </source>
</evidence>
<sequence>MSSLRERMNRLRGEKSGETGTDTAQLIDQAAEGAAGEATLDDQYTLSDSDEKEERLHPGWSSFGVAMCETEQGSFLLRRKLHSHRFHHGTHALGELIGSAPGLSSFHPSEEAPQAGNILYLDLETTGLGAGAGNLAFMVGIAYLEETGFITEQMMIRHPAEEYAMLHYLVEKLRDFTYLATYNGKTFDWPLLQSRMVMNGLHRGLWEPLHLDFLHPSRSIWRNTLQSCRLSHVEEERLGIYRSEDVPGSLAPQLYFQYLSDGDPIPLEGVFKHNEWDLMSLACLSIRFGQLLEEVIFTRIPYPDHPEELVRTGLWLEKMGREELSAELYEKVAGHPQAEAATLNRLASRDKKAGNWQRAVVLWQRACSRMESETGYCASRQQACVELSMHYEHRLKDVECALHYAKDALGRAERYMGMAIRDKKRRQELEALQVRVERLKRKLQRSAAHSG</sequence>
<evidence type="ECO:0000313" key="5">
    <source>
        <dbReference type="Proteomes" id="UP001596989"/>
    </source>
</evidence>
<feature type="region of interest" description="Disordered" evidence="2">
    <location>
        <begin position="1"/>
        <end position="41"/>
    </location>
</feature>
<dbReference type="Gene3D" id="3.30.420.10">
    <property type="entry name" value="Ribonuclease H-like superfamily/Ribonuclease H"/>
    <property type="match status" value="1"/>
</dbReference>
<gene>
    <name evidence="4" type="ORF">ACFQ2I_06025</name>
</gene>
<dbReference type="Pfam" id="PF13482">
    <property type="entry name" value="RNase_H_2"/>
    <property type="match status" value="1"/>
</dbReference>
<accession>A0ABW3HN77</accession>
<dbReference type="InterPro" id="IPR011990">
    <property type="entry name" value="TPR-like_helical_dom_sf"/>
</dbReference>
<feature type="domain" description="YprB ribonuclease H-like" evidence="3">
    <location>
        <begin position="119"/>
        <end position="284"/>
    </location>
</feature>
<dbReference type="RefSeq" id="WP_377562778.1">
    <property type="nucleotide sequence ID" value="NZ_JBHTJZ010000005.1"/>
</dbReference>
<dbReference type="PANTHER" id="PTHR38462">
    <property type="entry name" value="EXONUCLEASE-LIKE PROTEIN"/>
    <property type="match status" value="1"/>
</dbReference>
<dbReference type="Gene3D" id="1.25.40.10">
    <property type="entry name" value="Tetratricopeptide repeat domain"/>
    <property type="match status" value="1"/>
</dbReference>
<proteinExistence type="predicted"/>
<organism evidence="4 5">
    <name type="scientific">Paenibacillus chungangensis</name>
    <dbReference type="NCBI Taxonomy" id="696535"/>
    <lineage>
        <taxon>Bacteria</taxon>
        <taxon>Bacillati</taxon>
        <taxon>Bacillota</taxon>
        <taxon>Bacilli</taxon>
        <taxon>Bacillales</taxon>
        <taxon>Paenibacillaceae</taxon>
        <taxon>Paenibacillus</taxon>
    </lineage>
</organism>
<name>A0ABW3HN77_9BACL</name>